<dbReference type="Proteomes" id="UP001551482">
    <property type="component" value="Unassembled WGS sequence"/>
</dbReference>
<gene>
    <name evidence="2" type="ORF">AB0C36_42495</name>
</gene>
<evidence type="ECO:0000256" key="1">
    <source>
        <dbReference type="SAM" id="MobiDB-lite"/>
    </source>
</evidence>
<dbReference type="RefSeq" id="WP_358364996.1">
    <property type="nucleotide sequence ID" value="NZ_JBEZFP010000249.1"/>
</dbReference>
<name>A0ABV3DXE1_9ACTN</name>
<feature type="region of interest" description="Disordered" evidence="1">
    <location>
        <begin position="415"/>
        <end position="439"/>
    </location>
</feature>
<organism evidence="2 3">
    <name type="scientific">Streptodolium elevatio</name>
    <dbReference type="NCBI Taxonomy" id="3157996"/>
    <lineage>
        <taxon>Bacteria</taxon>
        <taxon>Bacillati</taxon>
        <taxon>Actinomycetota</taxon>
        <taxon>Actinomycetes</taxon>
        <taxon>Kitasatosporales</taxon>
        <taxon>Streptomycetaceae</taxon>
        <taxon>Streptodolium</taxon>
    </lineage>
</organism>
<dbReference type="PANTHER" id="PTHR45985:SF3">
    <property type="entry name" value="CHITIN DEACETYLASE-LIKE 4"/>
    <property type="match status" value="1"/>
</dbReference>
<proteinExistence type="predicted"/>
<evidence type="ECO:0000313" key="2">
    <source>
        <dbReference type="EMBL" id="MEU8140142.1"/>
    </source>
</evidence>
<dbReference type="SUPFAM" id="SSF88713">
    <property type="entry name" value="Glycoside hydrolase/deacetylase"/>
    <property type="match status" value="1"/>
</dbReference>
<keyword evidence="3" id="KW-1185">Reference proteome</keyword>
<dbReference type="Gene3D" id="3.20.20.370">
    <property type="entry name" value="Glycoside hydrolase/deacetylase"/>
    <property type="match status" value="1"/>
</dbReference>
<dbReference type="EMBL" id="JBEZFP010000249">
    <property type="protein sequence ID" value="MEU8140142.1"/>
    <property type="molecule type" value="Genomic_DNA"/>
</dbReference>
<comment type="caution">
    <text evidence="2">The sequence shown here is derived from an EMBL/GenBank/DDBJ whole genome shotgun (WGS) entry which is preliminary data.</text>
</comment>
<feature type="region of interest" description="Disordered" evidence="1">
    <location>
        <begin position="27"/>
        <end position="89"/>
    </location>
</feature>
<evidence type="ECO:0008006" key="4">
    <source>
        <dbReference type="Google" id="ProtNLM"/>
    </source>
</evidence>
<protein>
    <recommendedName>
        <fullName evidence="4">Secreted protein</fullName>
    </recommendedName>
</protein>
<dbReference type="PANTHER" id="PTHR45985">
    <property type="match status" value="1"/>
</dbReference>
<evidence type="ECO:0000313" key="3">
    <source>
        <dbReference type="Proteomes" id="UP001551482"/>
    </source>
</evidence>
<sequence length="439" mass="47655">MRSVRGAAVLVVVAVLAAIGFVVFAKSGDDKDSGASPAKNSGPGPNGGSGSDSPSPTGPREGKPIGDGSTSDTGPQPNQPKVEKLKPGEKPPQFVVFSWDGAAEMDGVNLVSRFRKVARESNAYMTMFLSGIYVLPESKKSLYQGPKHGPGATDIEFLLDKNERATLQQMRESWLEGDEIGTHFNGHFCGAKGGDNWSVEEWKKEIEQAYSFVQNWRTNSGWTDIPSLPFDYKKELIGGRAPCLEGQNTLIPAAKQFGWRYDASSKGGLQVWPKKKDGLWDLPLQSLPWPGPGGKSQLSMDYNIMFQQTNGKKDAPQSQWPALEQQATDFYMGGFDRAYNSNRAPLFIGNHFETWNGGVYMNAVENTMRGVCKKDGVRCVSFRQFVDWLDAQDPGVVAKLQGLGVAQTPADWGTVTGGSQAPVNPAGSAPYIAPPARRD</sequence>
<dbReference type="InterPro" id="IPR011330">
    <property type="entry name" value="Glyco_hydro/deAcase_b/a-brl"/>
</dbReference>
<reference evidence="2 3" key="1">
    <citation type="submission" date="2024-06" db="EMBL/GenBank/DDBJ databases">
        <title>The Natural Products Discovery Center: Release of the First 8490 Sequenced Strains for Exploring Actinobacteria Biosynthetic Diversity.</title>
        <authorList>
            <person name="Kalkreuter E."/>
            <person name="Kautsar S.A."/>
            <person name="Yang D."/>
            <person name="Bader C.D."/>
            <person name="Teijaro C.N."/>
            <person name="Fluegel L."/>
            <person name="Davis C.M."/>
            <person name="Simpson J.R."/>
            <person name="Lauterbach L."/>
            <person name="Steele A.D."/>
            <person name="Gui C."/>
            <person name="Meng S."/>
            <person name="Li G."/>
            <person name="Viehrig K."/>
            <person name="Ye F."/>
            <person name="Su P."/>
            <person name="Kiefer A.F."/>
            <person name="Nichols A."/>
            <person name="Cepeda A.J."/>
            <person name="Yan W."/>
            <person name="Fan B."/>
            <person name="Jiang Y."/>
            <person name="Adhikari A."/>
            <person name="Zheng C.-J."/>
            <person name="Schuster L."/>
            <person name="Cowan T.M."/>
            <person name="Smanski M.J."/>
            <person name="Chevrette M.G."/>
            <person name="De Carvalho L.P.S."/>
            <person name="Shen B."/>
        </authorList>
    </citation>
    <scope>NUCLEOTIDE SEQUENCE [LARGE SCALE GENOMIC DNA]</scope>
    <source>
        <strain evidence="2 3">NPDC048946</strain>
    </source>
</reference>
<dbReference type="InterPro" id="IPR052740">
    <property type="entry name" value="CE4"/>
</dbReference>
<accession>A0ABV3DXE1</accession>